<name>A0A0H5R7Y7_9EUKA</name>
<dbReference type="SUPFAM" id="SSF81383">
    <property type="entry name" value="F-box domain"/>
    <property type="match status" value="1"/>
</dbReference>
<accession>A0A0H5R7Y7</accession>
<proteinExistence type="predicted"/>
<organism evidence="1">
    <name type="scientific">Spongospora subterranea</name>
    <dbReference type="NCBI Taxonomy" id="70186"/>
    <lineage>
        <taxon>Eukaryota</taxon>
        <taxon>Sar</taxon>
        <taxon>Rhizaria</taxon>
        <taxon>Endomyxa</taxon>
        <taxon>Phytomyxea</taxon>
        <taxon>Plasmodiophorida</taxon>
        <taxon>Plasmodiophoridae</taxon>
        <taxon>Spongospora</taxon>
    </lineage>
</organism>
<evidence type="ECO:0000313" key="1">
    <source>
        <dbReference type="EMBL" id="CRZ09931.1"/>
    </source>
</evidence>
<sequence>MTIKHLSSTLLALAQDVRCGIDVDALLCDMCQEVEQTMHRQELEETKAQLNHTQHALIQNKLEFSSEQERQRLAVEEQALILSTISQAESQLNKQLSYNSRIITASKPLLNDRVVLMRHIQFRSLHASRWAEIPAKFLTQILGFLDVEAAALASRVSILWRHALRNDSNFFRQIVIRRLAPPSNRKQPLSEDHVHRVAIRIYLNEDSPSHQIAFDQSLEQIRSEAQRVAREQETALCRLLEKQSDVARLDSKLSKLRRQIGTLNVVYGEQQDLINATCVRKKILVEQMAAADRHLAERRLEYQEQMVKCRERIHEERAEARRLDIVDREIERLVSVRDNLMRRLKVG</sequence>
<evidence type="ECO:0008006" key="2">
    <source>
        <dbReference type="Google" id="ProtNLM"/>
    </source>
</evidence>
<protein>
    <recommendedName>
        <fullName evidence="2">F-box domain-containing protein</fullName>
    </recommendedName>
</protein>
<reference evidence="1" key="1">
    <citation type="submission" date="2015-04" db="EMBL/GenBank/DDBJ databases">
        <title>The genome sequence of the plant pathogenic Rhizarian Plasmodiophora brassicae reveals insights in its biotrophic life cycle and the origin of chitin synthesis.</title>
        <authorList>
            <person name="Schwelm A."/>
            <person name="Fogelqvist J."/>
            <person name="Knaust A."/>
            <person name="Julke S."/>
            <person name="Lilja T."/>
            <person name="Dhandapani V."/>
            <person name="Bonilla-Rosso G."/>
            <person name="Karlsson M."/>
            <person name="Shevchenko A."/>
            <person name="Choi S.R."/>
            <person name="Kim H.G."/>
            <person name="Park J.Y."/>
            <person name="Lim Y.P."/>
            <person name="Ludwig-Muller J."/>
            <person name="Dixelius C."/>
        </authorList>
    </citation>
    <scope>NUCLEOTIDE SEQUENCE</scope>
    <source>
        <tissue evidence="1">Potato root galls</tissue>
    </source>
</reference>
<dbReference type="AlphaFoldDB" id="A0A0H5R7Y7"/>
<dbReference type="EMBL" id="HACM01009489">
    <property type="protein sequence ID" value="CRZ09931.1"/>
    <property type="molecule type" value="Transcribed_RNA"/>
</dbReference>
<dbReference type="InterPro" id="IPR036047">
    <property type="entry name" value="F-box-like_dom_sf"/>
</dbReference>